<dbReference type="SMART" id="SM00060">
    <property type="entry name" value="FN3"/>
    <property type="match status" value="1"/>
</dbReference>
<name>A0ABD3MFI6_9STRA</name>
<dbReference type="Pfam" id="PF00041">
    <property type="entry name" value="fn3"/>
    <property type="match status" value="1"/>
</dbReference>
<comment type="caution">
    <text evidence="2">The sequence shown here is derived from an EMBL/GenBank/DDBJ whole genome shotgun (WGS) entry which is preliminary data.</text>
</comment>
<dbReference type="InterPro" id="IPR003961">
    <property type="entry name" value="FN3_dom"/>
</dbReference>
<evidence type="ECO:0000259" key="1">
    <source>
        <dbReference type="PROSITE" id="PS50853"/>
    </source>
</evidence>
<proteinExistence type="predicted"/>
<reference evidence="2 3" key="1">
    <citation type="submission" date="2024-10" db="EMBL/GenBank/DDBJ databases">
        <title>Updated reference genomes for cyclostephanoid diatoms.</title>
        <authorList>
            <person name="Roberts W.R."/>
            <person name="Alverson A.J."/>
        </authorList>
    </citation>
    <scope>NUCLEOTIDE SEQUENCE [LARGE SCALE GENOMIC DNA]</scope>
    <source>
        <strain evidence="2 3">AJA232-27</strain>
    </source>
</reference>
<gene>
    <name evidence="2" type="ORF">ACHAWU_001644</name>
</gene>
<evidence type="ECO:0000313" key="3">
    <source>
        <dbReference type="Proteomes" id="UP001530293"/>
    </source>
</evidence>
<organism evidence="2 3">
    <name type="scientific">Discostella pseudostelligera</name>
    <dbReference type="NCBI Taxonomy" id="259834"/>
    <lineage>
        <taxon>Eukaryota</taxon>
        <taxon>Sar</taxon>
        <taxon>Stramenopiles</taxon>
        <taxon>Ochrophyta</taxon>
        <taxon>Bacillariophyta</taxon>
        <taxon>Coscinodiscophyceae</taxon>
        <taxon>Thalassiosirophycidae</taxon>
        <taxon>Stephanodiscales</taxon>
        <taxon>Stephanodiscaceae</taxon>
        <taxon>Discostella</taxon>
    </lineage>
</organism>
<dbReference type="InterPro" id="IPR036116">
    <property type="entry name" value="FN3_sf"/>
</dbReference>
<accession>A0ABD3MFI6</accession>
<dbReference type="CDD" id="cd00063">
    <property type="entry name" value="FN3"/>
    <property type="match status" value="1"/>
</dbReference>
<dbReference type="Gene3D" id="2.60.40.10">
    <property type="entry name" value="Immunoglobulins"/>
    <property type="match status" value="1"/>
</dbReference>
<dbReference type="AlphaFoldDB" id="A0ABD3MFI6"/>
<sequence>MAPSGPKLDFIGASETIITVAFNPLSSHDNYELQWKEYPQKWETDGQSKIICAKVVPRNKNNKIQANIEDLNPGSTYTVRLRVLAVGSSEGEAGAPGKPSPELIIDTEAVSCTPKASQCILL</sequence>
<dbReference type="EMBL" id="JALLBG020000131">
    <property type="protein sequence ID" value="KAL3762699.1"/>
    <property type="molecule type" value="Genomic_DNA"/>
</dbReference>
<dbReference type="Proteomes" id="UP001530293">
    <property type="component" value="Unassembled WGS sequence"/>
</dbReference>
<dbReference type="InterPro" id="IPR013783">
    <property type="entry name" value="Ig-like_fold"/>
</dbReference>
<dbReference type="SUPFAM" id="SSF49265">
    <property type="entry name" value="Fibronectin type III"/>
    <property type="match status" value="1"/>
</dbReference>
<feature type="domain" description="Fibronectin type-III" evidence="1">
    <location>
        <begin position="2"/>
        <end position="110"/>
    </location>
</feature>
<protein>
    <recommendedName>
        <fullName evidence="1">Fibronectin type-III domain-containing protein</fullName>
    </recommendedName>
</protein>
<keyword evidence="3" id="KW-1185">Reference proteome</keyword>
<evidence type="ECO:0000313" key="2">
    <source>
        <dbReference type="EMBL" id="KAL3762699.1"/>
    </source>
</evidence>
<dbReference type="PROSITE" id="PS50853">
    <property type="entry name" value="FN3"/>
    <property type="match status" value="1"/>
</dbReference>